<name>A0A512B2V9_9BACT</name>
<evidence type="ECO:0000256" key="1">
    <source>
        <dbReference type="SAM" id="Phobius"/>
    </source>
</evidence>
<evidence type="ECO:0008006" key="4">
    <source>
        <dbReference type="Google" id="ProtNLM"/>
    </source>
</evidence>
<sequence>MVSQRMFNKIKTMKMLLNILIGVAGFIALLLILALFVKKEYTVARQIIINKPQGEVFAYIRHLKNQEHYSKWVMADPDMKKTYRGTDGTPGFVYAWNGNDKAGQGEQEIKHITENEKLEIEIRFIRPFAGVAQVPMTTETVSPTQTKVTWGMTGGNPYPLNLMHLFTDNLLGKDLEISLATLKQVVEKN</sequence>
<dbReference type="InterPro" id="IPR023393">
    <property type="entry name" value="START-like_dom_sf"/>
</dbReference>
<protein>
    <recommendedName>
        <fullName evidence="4">Polyketide cyclase</fullName>
    </recommendedName>
</protein>
<dbReference type="Proteomes" id="UP000321532">
    <property type="component" value="Unassembled WGS sequence"/>
</dbReference>
<dbReference type="EMBL" id="BJYS01000033">
    <property type="protein sequence ID" value="GEO06290.1"/>
    <property type="molecule type" value="Genomic_DNA"/>
</dbReference>
<accession>A0A512B2V9</accession>
<dbReference type="AlphaFoldDB" id="A0A512B2V9"/>
<reference evidence="2 3" key="1">
    <citation type="submission" date="2019-07" db="EMBL/GenBank/DDBJ databases">
        <title>Whole genome shotgun sequence of Adhaeribacter aerolatus NBRC 106133.</title>
        <authorList>
            <person name="Hosoyama A."/>
            <person name="Uohara A."/>
            <person name="Ohji S."/>
            <person name="Ichikawa N."/>
        </authorList>
    </citation>
    <scope>NUCLEOTIDE SEQUENCE [LARGE SCALE GENOMIC DNA]</scope>
    <source>
        <strain evidence="2 3">NBRC 106133</strain>
    </source>
</reference>
<keyword evidence="1" id="KW-0472">Membrane</keyword>
<evidence type="ECO:0000313" key="2">
    <source>
        <dbReference type="EMBL" id="GEO06290.1"/>
    </source>
</evidence>
<keyword evidence="1" id="KW-1133">Transmembrane helix</keyword>
<dbReference type="Gene3D" id="3.30.530.20">
    <property type="match status" value="1"/>
</dbReference>
<evidence type="ECO:0000313" key="3">
    <source>
        <dbReference type="Proteomes" id="UP000321532"/>
    </source>
</evidence>
<dbReference type="SUPFAM" id="SSF55961">
    <property type="entry name" value="Bet v1-like"/>
    <property type="match status" value="1"/>
</dbReference>
<keyword evidence="3" id="KW-1185">Reference proteome</keyword>
<organism evidence="2 3">
    <name type="scientific">Adhaeribacter aerolatus</name>
    <dbReference type="NCBI Taxonomy" id="670289"/>
    <lineage>
        <taxon>Bacteria</taxon>
        <taxon>Pseudomonadati</taxon>
        <taxon>Bacteroidota</taxon>
        <taxon>Cytophagia</taxon>
        <taxon>Cytophagales</taxon>
        <taxon>Hymenobacteraceae</taxon>
        <taxon>Adhaeribacter</taxon>
    </lineage>
</organism>
<proteinExistence type="predicted"/>
<keyword evidence="1" id="KW-0812">Transmembrane</keyword>
<gene>
    <name evidence="2" type="ORF">AAE02nite_39540</name>
</gene>
<comment type="caution">
    <text evidence="2">The sequence shown here is derived from an EMBL/GenBank/DDBJ whole genome shotgun (WGS) entry which is preliminary data.</text>
</comment>
<feature type="transmembrane region" description="Helical" evidence="1">
    <location>
        <begin position="15"/>
        <end position="37"/>
    </location>
</feature>
<dbReference type="CDD" id="cd07818">
    <property type="entry name" value="SRPBCC_1"/>
    <property type="match status" value="1"/>
</dbReference>